<dbReference type="EMBL" id="RYDJ01000008">
    <property type="protein sequence ID" value="RTZ04598.1"/>
    <property type="molecule type" value="Genomic_DNA"/>
</dbReference>
<evidence type="ECO:0000313" key="2">
    <source>
        <dbReference type="Proteomes" id="UP000280825"/>
    </source>
</evidence>
<sequence>MSFFSTLLLAKNLPKHDGRPLWKYMFNDEDYEKLLEELKLARPLSIDPRDVTMYYAEWWKKNYNGGTPSKFEIFNSLNGNVRHNFNQEDFFKLAVTGARMLGIKWITRQNTLYFRTLLLQGGLPLSHISENQGIYLNFLIAVLEEQPETIEDFIFKPHITGLLPLSSQNKDIYENCFEIVKSFLNKEDIYDELFKESEALKAISNTLKAREKLLIRKQRFSKPKNYWLLSFKKEKISIILRIGLADSYNSESLSNILGFEVTGKEYQFYVNEELICVFRKMINGNFKTDWYNQQNQEWNGVSNLPYTYVIKDGEKHEVTDFIETIPNLKEPSLWSRFSDNEWRLIKGNGTSNNEAAILFPADWYSNLLTMDLSLYEEQLSWLTFEGEVEICNQQQVRKYLSGVNSFECTIVSKKPAWMLKASMPVVNSIPNVIIYDENSNRLPDSKSKIWIRKHNSNESWEGLSKLHHIPLGCIDIKIEKEGLIAYDMFFNIGNLKAKYATKAIDNAEIEINNLESFEFKLDESPILKIQQLNNKFSLKVNTEYSKIPTGIKGSLGQKNQKKLYFEMASPFEGMAITNADGKVITEVEKLTLANLYGLRILSTPNTGTILRIKNRLKTEVIITKEIKESSQPIISFLEEITRLYYLADAMDYRNKVCLELIEGSKTKTYEITGFSHTLNVEKQFENNVSLQSSEDELDLYAIPLNCKSENIELIPLVRNELYYTIPSTEITNQFIVISSTEKGKQLMPRYVNTNEEFVEISKKERMDQFHSQLLEENFDGQIWKQSLTYFTICIKNHIPFSTFDQLRAISRSSKVAARAFLFLGINQEETDFFIQKAIPEMEKDLGFCFHWIKNEDWGIALNELDELYKNQYFVQISGLISLYMRENGFDDILKFIMGENIKKENILYSDIREVRALLGERVLKELPRMTPKITKEYNISINEHLPVKLLLRAPIAVAESINDTPNAYPIWAGDDHRESIRRNIQYSQYLNSEFYSRVILQALKN</sequence>
<gene>
    <name evidence="1" type="ORF">EKL98_08590</name>
</gene>
<dbReference type="RefSeq" id="WP_126562050.1">
    <property type="nucleotide sequence ID" value="NZ_RYDJ01000008.1"/>
</dbReference>
<accession>A0A432CM86</accession>
<keyword evidence="2" id="KW-1185">Reference proteome</keyword>
<dbReference type="Proteomes" id="UP000280825">
    <property type="component" value="Unassembled WGS sequence"/>
</dbReference>
<organism evidence="1 2">
    <name type="scientific">Flavobacterium bomense</name>
    <dbReference type="NCBI Taxonomy" id="2497483"/>
    <lineage>
        <taxon>Bacteria</taxon>
        <taxon>Pseudomonadati</taxon>
        <taxon>Bacteroidota</taxon>
        <taxon>Flavobacteriia</taxon>
        <taxon>Flavobacteriales</taxon>
        <taxon>Flavobacteriaceae</taxon>
        <taxon>Flavobacterium</taxon>
    </lineage>
</organism>
<reference evidence="1 2" key="1">
    <citation type="submission" date="2018-12" db="EMBL/GenBank/DDBJ databases">
        <title>Flavobacterium sp. nov., isolated from glacier ice.</title>
        <authorList>
            <person name="Liu Q."/>
            <person name="Xin Y.-H."/>
        </authorList>
    </citation>
    <scope>NUCLEOTIDE SEQUENCE [LARGE SCALE GENOMIC DNA]</scope>
    <source>
        <strain evidence="1 2">RB1N8</strain>
    </source>
</reference>
<name>A0A432CM86_9FLAO</name>
<dbReference type="AlphaFoldDB" id="A0A432CM86"/>
<protein>
    <submittedName>
        <fullName evidence="1">Uncharacterized protein</fullName>
    </submittedName>
</protein>
<evidence type="ECO:0000313" key="1">
    <source>
        <dbReference type="EMBL" id="RTZ04598.1"/>
    </source>
</evidence>
<proteinExistence type="predicted"/>
<comment type="caution">
    <text evidence="1">The sequence shown here is derived from an EMBL/GenBank/DDBJ whole genome shotgun (WGS) entry which is preliminary data.</text>
</comment>